<dbReference type="Proteomes" id="UP001497444">
    <property type="component" value="Chromosome 4"/>
</dbReference>
<evidence type="ECO:0000313" key="2">
    <source>
        <dbReference type="Proteomes" id="UP001497444"/>
    </source>
</evidence>
<accession>A0ABP0WZN4</accession>
<evidence type="ECO:0000313" key="1">
    <source>
        <dbReference type="EMBL" id="CAK9272319.1"/>
    </source>
</evidence>
<feature type="non-terminal residue" evidence="1">
    <location>
        <position position="113"/>
    </location>
</feature>
<reference evidence="1" key="1">
    <citation type="submission" date="2024-02" db="EMBL/GenBank/DDBJ databases">
        <authorList>
            <consortium name="ELIXIR-Norway"/>
            <consortium name="Elixir Norway"/>
        </authorList>
    </citation>
    <scope>NUCLEOTIDE SEQUENCE</scope>
</reference>
<dbReference type="EMBL" id="OZ020099">
    <property type="protein sequence ID" value="CAK9272319.1"/>
    <property type="molecule type" value="Genomic_DNA"/>
</dbReference>
<protein>
    <submittedName>
        <fullName evidence="1">Uncharacterized protein</fullName>
    </submittedName>
</protein>
<keyword evidence="2" id="KW-1185">Reference proteome</keyword>
<proteinExistence type="predicted"/>
<sequence>MPKSNNQEEREASSIMDGRVLVAAHSYVGATMVHPVELGSPTTSVVLPAGRWCPEEALIVEIGIQILQHTSQQIKTCICRNALTSHHKFLCKRKVVTCYQAWELTKLTSYPLF</sequence>
<organism evidence="1 2">
    <name type="scientific">Sphagnum jensenii</name>
    <dbReference type="NCBI Taxonomy" id="128206"/>
    <lineage>
        <taxon>Eukaryota</taxon>
        <taxon>Viridiplantae</taxon>
        <taxon>Streptophyta</taxon>
        <taxon>Embryophyta</taxon>
        <taxon>Bryophyta</taxon>
        <taxon>Sphagnophytina</taxon>
        <taxon>Sphagnopsida</taxon>
        <taxon>Sphagnales</taxon>
        <taxon>Sphagnaceae</taxon>
        <taxon>Sphagnum</taxon>
    </lineage>
</organism>
<feature type="non-terminal residue" evidence="1">
    <location>
        <position position="1"/>
    </location>
</feature>
<gene>
    <name evidence="1" type="ORF">CSSPJE1EN1_LOCUS17797</name>
</gene>
<name>A0ABP0WZN4_9BRYO</name>